<dbReference type="Gene3D" id="2.60.120.920">
    <property type="match status" value="1"/>
</dbReference>
<evidence type="ECO:0000313" key="10">
    <source>
        <dbReference type="RefSeq" id="XP_045546129.1"/>
    </source>
</evidence>
<keyword evidence="3" id="KW-0862">Zinc</keyword>
<dbReference type="PROSITE" id="PS00518">
    <property type="entry name" value="ZF_RING_1"/>
    <property type="match status" value="1"/>
</dbReference>
<protein>
    <submittedName>
        <fullName evidence="9 10">Zinc-binding protein A33-like</fullName>
    </submittedName>
</protein>
<dbReference type="InterPro" id="IPR003879">
    <property type="entry name" value="Butyrophylin_SPRY"/>
</dbReference>
<evidence type="ECO:0000256" key="4">
    <source>
        <dbReference type="PROSITE-ProRule" id="PRU00024"/>
    </source>
</evidence>
<keyword evidence="2 4" id="KW-0863">Zinc-finger</keyword>
<feature type="domain" description="B box-type" evidence="6">
    <location>
        <begin position="81"/>
        <end position="122"/>
    </location>
</feature>
<dbReference type="SMART" id="SM00336">
    <property type="entry name" value="BBOX"/>
    <property type="match status" value="1"/>
</dbReference>
<dbReference type="InterPro" id="IPR027370">
    <property type="entry name" value="Znf-RING_euk"/>
</dbReference>
<dbReference type="InterPro" id="IPR000315">
    <property type="entry name" value="Znf_B-box"/>
</dbReference>
<dbReference type="InterPro" id="IPR013320">
    <property type="entry name" value="ConA-like_dom_sf"/>
</dbReference>
<dbReference type="Gene3D" id="3.30.40.10">
    <property type="entry name" value="Zinc/RING finger domain, C3HC4 (zinc finger)"/>
    <property type="match status" value="1"/>
</dbReference>
<dbReference type="PROSITE" id="PS50119">
    <property type="entry name" value="ZF_BBOX"/>
    <property type="match status" value="1"/>
</dbReference>
<proteinExistence type="predicted"/>
<sequence length="468" mass="53720">MATTSSLPEEDLTCPVCRDIFRDPVILLCSHSFCKDCIHGYWREREVKECPVCRKRSKLSDAPLNRALKNLCEAYSKEKASAGVLCSLHGEKYKLFCRDHGQPACLVCQTSELHTNHKFCPMDEAAKEYKESVLKLLQNKLEVLEADSRTCVQTADTITSQALSTERKIREQFEELHQFLRKETVVRIAALKQDEDYKSQMMMRKIEEMNRERSSLSDTIQTLEEELGAENISLLQDYEVIKKRVQCILPDPERVSGALIDVARHLGNLQFRVWENMQEIVEYTPVILDPNTAHPDLILSGDLTSFTCRLSDDQQQLPDNPERFKHRYAVLGSEGFSSGIHSWDVEVGDSKEWAVGVAIESCDRKETSRWHISGVWYVLSREGSDYIDQVSPNACYCLEPFKVKPQRIRVQLDWDKETVSLSDPVNNQRIGCFFKNPQIFSLSFTERIFPFLSGDYVRVMPVKVSVTV</sequence>
<dbReference type="PANTHER" id="PTHR24103">
    <property type="entry name" value="E3 UBIQUITIN-PROTEIN LIGASE TRIM"/>
    <property type="match status" value="1"/>
</dbReference>
<dbReference type="Proteomes" id="UP001652741">
    <property type="component" value="Chromosome ssa11"/>
</dbReference>
<accession>A0A1S3L2E9</accession>
<dbReference type="Bgee" id="ENSSSAG00000006820">
    <property type="expression patterns" value="Expressed in ovary and 23 other cell types or tissues"/>
</dbReference>
<name>A0A1S3L2E9_SALSA</name>
<dbReference type="SUPFAM" id="SSF57845">
    <property type="entry name" value="B-box zinc-binding domain"/>
    <property type="match status" value="1"/>
</dbReference>
<dbReference type="Pfam" id="PF13445">
    <property type="entry name" value="zf-RING_UBOX"/>
    <property type="match status" value="1"/>
</dbReference>
<dbReference type="InterPro" id="IPR013083">
    <property type="entry name" value="Znf_RING/FYVE/PHD"/>
</dbReference>
<dbReference type="SUPFAM" id="SSF49899">
    <property type="entry name" value="Concanavalin A-like lectins/glucanases"/>
    <property type="match status" value="1"/>
</dbReference>
<feature type="domain" description="B30.2/SPRY" evidence="7">
    <location>
        <begin position="266"/>
        <end position="468"/>
    </location>
</feature>
<dbReference type="Pfam" id="PF00643">
    <property type="entry name" value="zf-B_box"/>
    <property type="match status" value="1"/>
</dbReference>
<dbReference type="InterPro" id="IPR017907">
    <property type="entry name" value="Znf_RING_CS"/>
</dbReference>
<dbReference type="PaxDb" id="8030-ENSSSAP00000013745"/>
<keyword evidence="8" id="KW-1185">Reference proteome</keyword>
<dbReference type="InterPro" id="IPR050143">
    <property type="entry name" value="TRIM/RBCC"/>
</dbReference>
<evidence type="ECO:0000256" key="2">
    <source>
        <dbReference type="ARBA" id="ARBA00022771"/>
    </source>
</evidence>
<dbReference type="Gene3D" id="3.30.160.60">
    <property type="entry name" value="Classic Zinc Finger"/>
    <property type="match status" value="1"/>
</dbReference>
<reference evidence="9" key="1">
    <citation type="submission" date="2025-04" db="UniProtKB">
        <authorList>
            <consortium name="RefSeq"/>
        </authorList>
    </citation>
    <scope>IDENTIFICATION</scope>
    <source>
        <tissue evidence="9">Muscle</tissue>
    </source>
</reference>
<dbReference type="SUPFAM" id="SSF57850">
    <property type="entry name" value="RING/U-box"/>
    <property type="match status" value="1"/>
</dbReference>
<dbReference type="STRING" id="8030.ENSSSAP00000013745"/>
<dbReference type="GO" id="GO:0008270">
    <property type="term" value="F:zinc ion binding"/>
    <property type="evidence" value="ECO:0007669"/>
    <property type="project" value="UniProtKB-KW"/>
</dbReference>
<evidence type="ECO:0000313" key="9">
    <source>
        <dbReference type="RefSeq" id="XP_013985137.1"/>
    </source>
</evidence>
<dbReference type="InterPro" id="IPR001841">
    <property type="entry name" value="Znf_RING"/>
</dbReference>
<evidence type="ECO:0000256" key="1">
    <source>
        <dbReference type="ARBA" id="ARBA00022723"/>
    </source>
</evidence>
<dbReference type="InterPro" id="IPR003877">
    <property type="entry name" value="SPRY_dom"/>
</dbReference>
<evidence type="ECO:0000313" key="8">
    <source>
        <dbReference type="Proteomes" id="UP001652741"/>
    </source>
</evidence>
<dbReference type="SMART" id="SM00589">
    <property type="entry name" value="PRY"/>
    <property type="match status" value="1"/>
</dbReference>
<dbReference type="PRINTS" id="PR01407">
    <property type="entry name" value="BUTYPHLNCDUF"/>
</dbReference>
<dbReference type="InterPro" id="IPR001870">
    <property type="entry name" value="B30.2/SPRY"/>
</dbReference>
<dbReference type="Pfam" id="PF13765">
    <property type="entry name" value="PRY"/>
    <property type="match status" value="1"/>
</dbReference>
<dbReference type="GeneID" id="106563800"/>
<dbReference type="AlphaFoldDB" id="A0A1S3L2E9"/>
<dbReference type="PROSITE" id="PS50089">
    <property type="entry name" value="ZF_RING_2"/>
    <property type="match status" value="1"/>
</dbReference>
<dbReference type="RefSeq" id="XP_045546129.1">
    <property type="nucleotide sequence ID" value="XM_045690173.1"/>
</dbReference>
<dbReference type="KEGG" id="sasa:106563800"/>
<evidence type="ECO:0000259" key="5">
    <source>
        <dbReference type="PROSITE" id="PS50089"/>
    </source>
</evidence>
<dbReference type="PROSITE" id="PS50188">
    <property type="entry name" value="B302_SPRY"/>
    <property type="match status" value="1"/>
</dbReference>
<dbReference type="RefSeq" id="XP_013985137.1">
    <property type="nucleotide sequence ID" value="XM_014129662.1"/>
</dbReference>
<evidence type="ECO:0000259" key="6">
    <source>
        <dbReference type="PROSITE" id="PS50119"/>
    </source>
</evidence>
<organism evidence="8 9">
    <name type="scientific">Salmo salar</name>
    <name type="common">Atlantic salmon</name>
    <dbReference type="NCBI Taxonomy" id="8030"/>
    <lineage>
        <taxon>Eukaryota</taxon>
        <taxon>Metazoa</taxon>
        <taxon>Chordata</taxon>
        <taxon>Craniata</taxon>
        <taxon>Vertebrata</taxon>
        <taxon>Euteleostomi</taxon>
        <taxon>Actinopterygii</taxon>
        <taxon>Neopterygii</taxon>
        <taxon>Teleostei</taxon>
        <taxon>Protacanthopterygii</taxon>
        <taxon>Salmoniformes</taxon>
        <taxon>Salmonidae</taxon>
        <taxon>Salmoninae</taxon>
        <taxon>Salmo</taxon>
    </lineage>
</organism>
<dbReference type="SMART" id="SM00184">
    <property type="entry name" value="RING"/>
    <property type="match status" value="1"/>
</dbReference>
<keyword evidence="1" id="KW-0479">Metal-binding</keyword>
<dbReference type="Pfam" id="PF00622">
    <property type="entry name" value="SPRY"/>
    <property type="match status" value="1"/>
</dbReference>
<dbReference type="InterPro" id="IPR006574">
    <property type="entry name" value="PRY"/>
</dbReference>
<gene>
    <name evidence="9 10" type="primary">LOC106563800</name>
</gene>
<evidence type="ECO:0000256" key="3">
    <source>
        <dbReference type="ARBA" id="ARBA00022833"/>
    </source>
</evidence>
<dbReference type="InterPro" id="IPR043136">
    <property type="entry name" value="B30.2/SPRY_sf"/>
</dbReference>
<evidence type="ECO:0000259" key="7">
    <source>
        <dbReference type="PROSITE" id="PS50188"/>
    </source>
</evidence>
<feature type="domain" description="RING-type" evidence="5">
    <location>
        <begin position="14"/>
        <end position="54"/>
    </location>
</feature>